<evidence type="ECO:0000256" key="4">
    <source>
        <dbReference type="ARBA" id="ARBA00022676"/>
    </source>
</evidence>
<sequence>MLRKLLFRHRRAQQLLIVLVTVYLMAWQVLRWAPIGIWNRFEIRTAGDPYAEMYAVDRGYQRAETNEDRDEDRLLGQTTDPDDKPLKTILFWTSFYENPDFYFGFGQQPFLTNDCPVSNCQTIRDKDKLNESNAVLFHGPRIEEFEPKPDHRPPGQVWVLFQTEPHYYPSVAYLPQYGGIFNYTMASKREADAFIAYGWVLPSQYGKKIRKDVVVDPRLKPKSVVWIVSHCDTHSRREWYVEELAKHIEVDVYGACGTLSCPIGDPCLERFEMEYKFYLALENSYCRDYVTEKMYRTMTYEIVPIVFGGANYTLDAPPHSVINILDYPHPRDLAAYLKYLSDNVTAYDEYFEWKRHYKIQHFRHRIFGQSFCKLCEDLNNPDFRYRNYSDIATWWLEDFCDADIIPRIRRQYGW</sequence>
<dbReference type="EMBL" id="JAODUP010000008">
    <property type="protein sequence ID" value="KAK2169639.1"/>
    <property type="molecule type" value="Genomic_DNA"/>
</dbReference>
<dbReference type="Gene3D" id="3.40.50.11660">
    <property type="entry name" value="Glycosyl transferase family 10, C-terminal domain"/>
    <property type="match status" value="1"/>
</dbReference>
<keyword evidence="5 12" id="KW-0808">Transferase</keyword>
<evidence type="ECO:0000256" key="3">
    <source>
        <dbReference type="ARBA" id="ARBA00008919"/>
    </source>
</evidence>
<keyword evidence="4 12" id="KW-0328">Glycosyltransferase</keyword>
<evidence type="ECO:0000256" key="9">
    <source>
        <dbReference type="ARBA" id="ARBA00023034"/>
    </source>
</evidence>
<dbReference type="SUPFAM" id="SSF53756">
    <property type="entry name" value="UDP-Glycosyltransferase/glycogen phosphorylase"/>
    <property type="match status" value="1"/>
</dbReference>
<comment type="pathway">
    <text evidence="2">Protein modification; protein glycosylation.</text>
</comment>
<feature type="domain" description="Fucosyltransferase N-terminal" evidence="14">
    <location>
        <begin position="86"/>
        <end position="198"/>
    </location>
</feature>
<keyword evidence="9 12" id="KW-0333">Golgi apparatus</keyword>
<dbReference type="GO" id="GO:0000139">
    <property type="term" value="C:Golgi membrane"/>
    <property type="evidence" value="ECO:0007669"/>
    <property type="project" value="UniProtKB-SubCell"/>
</dbReference>
<dbReference type="AlphaFoldDB" id="A0AAD9KDD6"/>
<dbReference type="EC" id="2.4.1.-" evidence="12"/>
<evidence type="ECO:0000256" key="6">
    <source>
        <dbReference type="ARBA" id="ARBA00022692"/>
    </source>
</evidence>
<gene>
    <name evidence="15" type="ORF">LSH36_8g07015</name>
</gene>
<evidence type="ECO:0000313" key="15">
    <source>
        <dbReference type="EMBL" id="KAK2169639.1"/>
    </source>
</evidence>
<feature type="domain" description="Fucosyltransferase C-terminal" evidence="13">
    <location>
        <begin position="220"/>
        <end position="394"/>
    </location>
</feature>
<accession>A0AAD9KDD6</accession>
<evidence type="ECO:0000256" key="12">
    <source>
        <dbReference type="RuleBase" id="RU003832"/>
    </source>
</evidence>
<evidence type="ECO:0000259" key="14">
    <source>
        <dbReference type="Pfam" id="PF17039"/>
    </source>
</evidence>
<dbReference type="Pfam" id="PF17039">
    <property type="entry name" value="Glyco_tran_10_N"/>
    <property type="match status" value="1"/>
</dbReference>
<dbReference type="PANTHER" id="PTHR48438:SF1">
    <property type="entry name" value="ALPHA-(1,3)-FUCOSYLTRANSFERASE C-RELATED"/>
    <property type="match status" value="1"/>
</dbReference>
<comment type="similarity">
    <text evidence="3 12">Belongs to the glycosyltransferase 10 family.</text>
</comment>
<dbReference type="GO" id="GO:0008417">
    <property type="term" value="F:fucosyltransferase activity"/>
    <property type="evidence" value="ECO:0007669"/>
    <property type="project" value="InterPro"/>
</dbReference>
<evidence type="ECO:0000259" key="13">
    <source>
        <dbReference type="Pfam" id="PF00852"/>
    </source>
</evidence>
<evidence type="ECO:0000256" key="8">
    <source>
        <dbReference type="ARBA" id="ARBA00022989"/>
    </source>
</evidence>
<evidence type="ECO:0000256" key="1">
    <source>
        <dbReference type="ARBA" id="ARBA00004323"/>
    </source>
</evidence>
<reference evidence="15" key="1">
    <citation type="journal article" date="2023" name="Mol. Biol. Evol.">
        <title>Third-Generation Sequencing Reveals the Adaptive Role of the Epigenome in Three Deep-Sea Polychaetes.</title>
        <authorList>
            <person name="Perez M."/>
            <person name="Aroh O."/>
            <person name="Sun Y."/>
            <person name="Lan Y."/>
            <person name="Juniper S.K."/>
            <person name="Young C.R."/>
            <person name="Angers B."/>
            <person name="Qian P.Y."/>
        </authorList>
    </citation>
    <scope>NUCLEOTIDE SEQUENCE</scope>
    <source>
        <strain evidence="15">P08H-3</strain>
    </source>
</reference>
<keyword evidence="10" id="KW-0472">Membrane</keyword>
<dbReference type="FunFam" id="3.40.50.11660:FF:000004">
    <property type="entry name" value="Glycoprotein 3-alpha-L-fucosyltransferase A"/>
    <property type="match status" value="1"/>
</dbReference>
<comment type="subcellular location">
    <subcellularLocation>
        <location evidence="1">Golgi apparatus membrane</location>
        <topology evidence="1">Single-pass type II membrane protein</topology>
    </subcellularLocation>
    <subcellularLocation>
        <location evidence="12">Golgi apparatus</location>
        <location evidence="12">Golgi stack membrane</location>
        <topology evidence="12">Single-pass type II membrane protein</topology>
    </subcellularLocation>
</comment>
<evidence type="ECO:0000256" key="2">
    <source>
        <dbReference type="ARBA" id="ARBA00004922"/>
    </source>
</evidence>
<evidence type="ECO:0000256" key="5">
    <source>
        <dbReference type="ARBA" id="ARBA00022679"/>
    </source>
</evidence>
<keyword evidence="6 12" id="KW-0812">Transmembrane</keyword>
<dbReference type="InterPro" id="IPR001503">
    <property type="entry name" value="Glyco_trans_10"/>
</dbReference>
<name>A0AAD9KDD6_9ANNE</name>
<keyword evidence="11" id="KW-0325">Glycoprotein</keyword>
<dbReference type="GO" id="GO:0032580">
    <property type="term" value="C:Golgi cisterna membrane"/>
    <property type="evidence" value="ECO:0007669"/>
    <property type="project" value="UniProtKB-SubCell"/>
</dbReference>
<dbReference type="InterPro" id="IPR031481">
    <property type="entry name" value="Glyco_tran_10_N"/>
</dbReference>
<evidence type="ECO:0000313" key="16">
    <source>
        <dbReference type="Proteomes" id="UP001208570"/>
    </source>
</evidence>
<keyword evidence="16" id="KW-1185">Reference proteome</keyword>
<dbReference type="Proteomes" id="UP001208570">
    <property type="component" value="Unassembled WGS sequence"/>
</dbReference>
<dbReference type="InterPro" id="IPR055270">
    <property type="entry name" value="Glyco_tran_10_C"/>
</dbReference>
<evidence type="ECO:0000256" key="11">
    <source>
        <dbReference type="ARBA" id="ARBA00023180"/>
    </source>
</evidence>
<keyword evidence="7" id="KW-0735">Signal-anchor</keyword>
<comment type="caution">
    <text evidence="15">The sequence shown here is derived from an EMBL/GenBank/DDBJ whole genome shotgun (WGS) entry which is preliminary data.</text>
</comment>
<organism evidence="15 16">
    <name type="scientific">Paralvinella palmiformis</name>
    <dbReference type="NCBI Taxonomy" id="53620"/>
    <lineage>
        <taxon>Eukaryota</taxon>
        <taxon>Metazoa</taxon>
        <taxon>Spiralia</taxon>
        <taxon>Lophotrochozoa</taxon>
        <taxon>Annelida</taxon>
        <taxon>Polychaeta</taxon>
        <taxon>Sedentaria</taxon>
        <taxon>Canalipalpata</taxon>
        <taxon>Terebellida</taxon>
        <taxon>Terebelliformia</taxon>
        <taxon>Alvinellidae</taxon>
        <taxon>Paralvinella</taxon>
    </lineage>
</organism>
<evidence type="ECO:0000256" key="10">
    <source>
        <dbReference type="ARBA" id="ARBA00023136"/>
    </source>
</evidence>
<dbReference type="Pfam" id="PF00852">
    <property type="entry name" value="Glyco_transf_10"/>
    <property type="match status" value="1"/>
</dbReference>
<keyword evidence="8" id="KW-1133">Transmembrane helix</keyword>
<dbReference type="PANTHER" id="PTHR48438">
    <property type="entry name" value="ALPHA-(1,3)-FUCOSYLTRANSFERASE C-RELATED"/>
    <property type="match status" value="1"/>
</dbReference>
<evidence type="ECO:0000256" key="7">
    <source>
        <dbReference type="ARBA" id="ARBA00022968"/>
    </source>
</evidence>
<dbReference type="InterPro" id="IPR038577">
    <property type="entry name" value="GT10-like_C_sf"/>
</dbReference>
<proteinExistence type="inferred from homology"/>
<protein>
    <recommendedName>
        <fullName evidence="12">Fucosyltransferase</fullName>
        <ecNumber evidence="12">2.4.1.-</ecNumber>
    </recommendedName>
</protein>